<reference evidence="1 2" key="1">
    <citation type="submission" date="2016-08" db="EMBL/GenBank/DDBJ databases">
        <authorList>
            <person name="Seilhamer J.J."/>
        </authorList>
    </citation>
    <scope>NUCLEOTIDE SEQUENCE [LARGE SCALE GENOMIC DNA]</scope>
    <source>
        <strain evidence="1 2">VC14762</strain>
    </source>
</reference>
<accession>A0A1V2W970</accession>
<protein>
    <submittedName>
        <fullName evidence="1">Uncharacterized protein</fullName>
    </submittedName>
</protein>
<dbReference type="AlphaFoldDB" id="A0A1V2W970"/>
<dbReference type="Proteomes" id="UP000188543">
    <property type="component" value="Unassembled WGS sequence"/>
</dbReference>
<dbReference type="EMBL" id="MUTJ01000020">
    <property type="protein sequence ID" value="ONU91078.1"/>
    <property type="molecule type" value="Genomic_DNA"/>
</dbReference>
<evidence type="ECO:0000313" key="1">
    <source>
        <dbReference type="EMBL" id="ONU91078.1"/>
    </source>
</evidence>
<dbReference type="OrthoDB" id="9016561at2"/>
<proteinExistence type="predicted"/>
<name>A0A1V2W970_9BURK</name>
<gene>
    <name evidence="1" type="ORF">A8E72_05880</name>
</gene>
<sequence>MTGHNEYSFHRSAAFAYAGCRSSAGAPPGRSGARRVHLDILPESVRRAVMSAQRRPAHVGWKRHGNPVAAAFRDDDSRQELVT</sequence>
<organism evidence="1 2">
    <name type="scientific">Burkholderia cenocepacia</name>
    <dbReference type="NCBI Taxonomy" id="95486"/>
    <lineage>
        <taxon>Bacteria</taxon>
        <taxon>Pseudomonadati</taxon>
        <taxon>Pseudomonadota</taxon>
        <taxon>Betaproteobacteria</taxon>
        <taxon>Burkholderiales</taxon>
        <taxon>Burkholderiaceae</taxon>
        <taxon>Burkholderia</taxon>
        <taxon>Burkholderia cepacia complex</taxon>
    </lineage>
</organism>
<comment type="caution">
    <text evidence="1">The sequence shown here is derived from an EMBL/GenBank/DDBJ whole genome shotgun (WGS) entry which is preliminary data.</text>
</comment>
<evidence type="ECO:0000313" key="2">
    <source>
        <dbReference type="Proteomes" id="UP000188543"/>
    </source>
</evidence>